<dbReference type="InterPro" id="IPR000866">
    <property type="entry name" value="AhpC/TSA"/>
</dbReference>
<dbReference type="PROSITE" id="PS00194">
    <property type="entry name" value="THIOREDOXIN_1"/>
    <property type="match status" value="1"/>
</dbReference>
<organism evidence="3 4">
    <name type="scientific">Xanthomonas sacchari</name>
    <dbReference type="NCBI Taxonomy" id="56458"/>
    <lineage>
        <taxon>Bacteria</taxon>
        <taxon>Pseudomonadati</taxon>
        <taxon>Pseudomonadota</taxon>
        <taxon>Gammaproteobacteria</taxon>
        <taxon>Lysobacterales</taxon>
        <taxon>Lysobacteraceae</taxon>
        <taxon>Xanthomonas</taxon>
    </lineage>
</organism>
<dbReference type="PROSITE" id="PS51352">
    <property type="entry name" value="THIOREDOXIN_2"/>
    <property type="match status" value="1"/>
</dbReference>
<evidence type="ECO:0000313" key="3">
    <source>
        <dbReference type="EMBL" id="PPU81406.1"/>
    </source>
</evidence>
<name>A0A2P5Z1K7_9XANT</name>
<keyword evidence="1" id="KW-0676">Redox-active center</keyword>
<dbReference type="InterPro" id="IPR017937">
    <property type="entry name" value="Thioredoxin_CS"/>
</dbReference>
<dbReference type="SUPFAM" id="SSF52833">
    <property type="entry name" value="Thioredoxin-like"/>
    <property type="match status" value="1"/>
</dbReference>
<dbReference type="PROSITE" id="PS51257">
    <property type="entry name" value="PROKAR_LIPOPROTEIN"/>
    <property type="match status" value="1"/>
</dbReference>
<dbReference type="InterPro" id="IPR050553">
    <property type="entry name" value="Thioredoxin_ResA/DsbE_sf"/>
</dbReference>
<dbReference type="CDD" id="cd02966">
    <property type="entry name" value="TlpA_like_family"/>
    <property type="match status" value="1"/>
</dbReference>
<dbReference type="InterPro" id="IPR013766">
    <property type="entry name" value="Thioredoxin_domain"/>
</dbReference>
<dbReference type="PANTHER" id="PTHR42852:SF17">
    <property type="entry name" value="THIOREDOXIN-LIKE PROTEIN HI_1115"/>
    <property type="match status" value="1"/>
</dbReference>
<dbReference type="Proteomes" id="UP000247346">
    <property type="component" value="Unassembled WGS sequence"/>
</dbReference>
<evidence type="ECO:0000313" key="4">
    <source>
        <dbReference type="Proteomes" id="UP000247346"/>
    </source>
</evidence>
<evidence type="ECO:0000259" key="2">
    <source>
        <dbReference type="PROSITE" id="PS51352"/>
    </source>
</evidence>
<dbReference type="AlphaFoldDB" id="A0A2P5Z1K7"/>
<sequence length="201" mass="22541">MARRFPWSWLALLAACALVLVLAWQNRGLREERRWFVTRTTEPYPGMYVPRIDVTAVDGTPLTLGVPSAVGVPSADRQVLFFFTTTCPYCKRSAPQIVQAAQRLAAQQPRVQVLGVCQCSPEQAQRYAAEHGFTFPVTTLTDRRAVMLFRARNVPTLLALDREGRVRYARVGVFETTERMQDLMAAVRSTEAPPALATIEE</sequence>
<protein>
    <submittedName>
        <fullName evidence="3">TlpA family protein disulfide reductase</fullName>
    </submittedName>
</protein>
<dbReference type="STRING" id="56458.SB85_15580"/>
<evidence type="ECO:0000256" key="1">
    <source>
        <dbReference type="ARBA" id="ARBA00023284"/>
    </source>
</evidence>
<dbReference type="Pfam" id="PF00578">
    <property type="entry name" value="AhpC-TSA"/>
    <property type="match status" value="1"/>
</dbReference>
<dbReference type="Gene3D" id="3.40.30.10">
    <property type="entry name" value="Glutaredoxin"/>
    <property type="match status" value="1"/>
</dbReference>
<gene>
    <name evidence="3" type="ORF">XsacCFBP4641_14340</name>
</gene>
<accession>A0A2P5Z1K7</accession>
<dbReference type="PANTHER" id="PTHR42852">
    <property type="entry name" value="THIOL:DISULFIDE INTERCHANGE PROTEIN DSBE"/>
    <property type="match status" value="1"/>
</dbReference>
<dbReference type="EMBL" id="MDEK01000013">
    <property type="protein sequence ID" value="PPU81406.1"/>
    <property type="molecule type" value="Genomic_DNA"/>
</dbReference>
<comment type="caution">
    <text evidence="3">The sequence shown here is derived from an EMBL/GenBank/DDBJ whole genome shotgun (WGS) entry which is preliminary data.</text>
</comment>
<proteinExistence type="predicted"/>
<dbReference type="OrthoDB" id="462848at2"/>
<dbReference type="InterPro" id="IPR036249">
    <property type="entry name" value="Thioredoxin-like_sf"/>
</dbReference>
<reference evidence="3 4" key="1">
    <citation type="submission" date="2016-08" db="EMBL/GenBank/DDBJ databases">
        <authorList>
            <person name="Seilhamer J.J."/>
        </authorList>
    </citation>
    <scope>NUCLEOTIDE SEQUENCE [LARGE SCALE GENOMIC DNA]</scope>
    <source>
        <strain evidence="3 4">CFBP4641</strain>
    </source>
</reference>
<dbReference type="GO" id="GO:0015036">
    <property type="term" value="F:disulfide oxidoreductase activity"/>
    <property type="evidence" value="ECO:0007669"/>
    <property type="project" value="UniProtKB-ARBA"/>
</dbReference>
<dbReference type="GO" id="GO:0016209">
    <property type="term" value="F:antioxidant activity"/>
    <property type="evidence" value="ECO:0007669"/>
    <property type="project" value="InterPro"/>
</dbReference>
<feature type="domain" description="Thioredoxin" evidence="2">
    <location>
        <begin position="43"/>
        <end position="192"/>
    </location>
</feature>